<evidence type="ECO:0008006" key="4">
    <source>
        <dbReference type="Google" id="ProtNLM"/>
    </source>
</evidence>
<feature type="transmembrane region" description="Helical" evidence="1">
    <location>
        <begin position="152"/>
        <end position="170"/>
    </location>
</feature>
<feature type="transmembrane region" description="Helical" evidence="1">
    <location>
        <begin position="12"/>
        <end position="34"/>
    </location>
</feature>
<dbReference type="EMBL" id="JACEOL010000020">
    <property type="protein sequence ID" value="MBA4601930.1"/>
    <property type="molecule type" value="Genomic_DNA"/>
</dbReference>
<feature type="transmembrane region" description="Helical" evidence="1">
    <location>
        <begin position="120"/>
        <end position="140"/>
    </location>
</feature>
<comment type="caution">
    <text evidence="2">The sequence shown here is derived from an EMBL/GenBank/DDBJ whole genome shotgun (WGS) entry which is preliminary data.</text>
</comment>
<keyword evidence="1" id="KW-1133">Transmembrane helix</keyword>
<feature type="transmembrane region" description="Helical" evidence="1">
    <location>
        <begin position="81"/>
        <end position="100"/>
    </location>
</feature>
<name>A0A7W1XRY0_9BACL</name>
<sequence>MEQWIDLGESNLSDLALQAIFVYFIVFKLSPLFFSFHSIRSNPQSMLFLTGTSKEVLVAALVTALYLWILARRKQIPLMPLLDAIALVAVFSFAGYQLIFRDLGKVTTMPWGLTVEGGRYEYHPLNYYRFLFLALLVLFWRQKNKKWIKGESFQFLLVFGGLGLLFISYLDYEPPSSNGLTFEQWIYALAATLGWIQGLMTKRVLHRLKELSK</sequence>
<dbReference type="AlphaFoldDB" id="A0A7W1XRY0"/>
<evidence type="ECO:0000256" key="1">
    <source>
        <dbReference type="SAM" id="Phobius"/>
    </source>
</evidence>
<evidence type="ECO:0000313" key="3">
    <source>
        <dbReference type="Proteomes" id="UP000538292"/>
    </source>
</evidence>
<dbReference type="RefSeq" id="WP_181738933.1">
    <property type="nucleotide sequence ID" value="NZ_JACEOL010000020.1"/>
</dbReference>
<proteinExistence type="predicted"/>
<keyword evidence="3" id="KW-1185">Reference proteome</keyword>
<keyword evidence="1" id="KW-0472">Membrane</keyword>
<dbReference type="Proteomes" id="UP000538292">
    <property type="component" value="Unassembled WGS sequence"/>
</dbReference>
<organism evidence="2 3">
    <name type="scientific">Thermoactinomyces mirandus</name>
    <dbReference type="NCBI Taxonomy" id="2756294"/>
    <lineage>
        <taxon>Bacteria</taxon>
        <taxon>Bacillati</taxon>
        <taxon>Bacillota</taxon>
        <taxon>Bacilli</taxon>
        <taxon>Bacillales</taxon>
        <taxon>Thermoactinomycetaceae</taxon>
        <taxon>Thermoactinomyces</taxon>
    </lineage>
</organism>
<gene>
    <name evidence="2" type="ORF">H2C83_06275</name>
</gene>
<evidence type="ECO:0000313" key="2">
    <source>
        <dbReference type="EMBL" id="MBA4601930.1"/>
    </source>
</evidence>
<protein>
    <recommendedName>
        <fullName evidence="4">Prolipoprotein diacylglyceryl transferase</fullName>
    </recommendedName>
</protein>
<reference evidence="2 3" key="1">
    <citation type="submission" date="2020-07" db="EMBL/GenBank/DDBJ databases">
        <title>Thermoactinomyces phylogeny.</title>
        <authorList>
            <person name="Dunlap C."/>
        </authorList>
    </citation>
    <scope>NUCLEOTIDE SEQUENCE [LARGE SCALE GENOMIC DNA]</scope>
    <source>
        <strain evidence="2 3">AMNI-1</strain>
    </source>
</reference>
<accession>A0A7W1XRY0</accession>
<feature type="transmembrane region" description="Helical" evidence="1">
    <location>
        <begin position="46"/>
        <end position="69"/>
    </location>
</feature>
<feature type="transmembrane region" description="Helical" evidence="1">
    <location>
        <begin position="185"/>
        <end position="205"/>
    </location>
</feature>
<keyword evidence="1" id="KW-0812">Transmembrane</keyword>